<dbReference type="PANTHER" id="PTHR22550:SF5">
    <property type="entry name" value="LEUCINE ZIPPER PROTEIN 4"/>
    <property type="match status" value="1"/>
</dbReference>
<feature type="transmembrane region" description="Helical" evidence="3">
    <location>
        <begin position="412"/>
        <end position="432"/>
    </location>
</feature>
<dbReference type="OrthoDB" id="9772630at2"/>
<name>D7CJX0_SYNLT</name>
<dbReference type="KEGG" id="slp:Slip_0298"/>
<dbReference type="InterPro" id="IPR004995">
    <property type="entry name" value="Spore_Ger"/>
</dbReference>
<organism evidence="4 5">
    <name type="scientific">Syntrophothermus lipocalidus (strain DSM 12680 / TGB-C1)</name>
    <dbReference type="NCBI Taxonomy" id="643648"/>
    <lineage>
        <taxon>Bacteria</taxon>
        <taxon>Bacillati</taxon>
        <taxon>Bacillota</taxon>
        <taxon>Clostridia</taxon>
        <taxon>Eubacteriales</taxon>
        <taxon>Syntrophomonadaceae</taxon>
        <taxon>Syntrophothermus</taxon>
    </lineage>
</organism>
<keyword evidence="3" id="KW-1133">Transmembrane helix</keyword>
<dbReference type="RefSeq" id="WP_013174486.1">
    <property type="nucleotide sequence ID" value="NC_014220.1"/>
</dbReference>
<sequence>MRYITRSPGSPEIQPTDEEIISSKLSTSLESNLQYLQKLFQGCSDAVVRKFKFGRELSIDAALVYFDGLMLKNEAETAVLRPLMIDFDILKRSPETKSFDIYTAVRDYLLTAAELQEATTFQEVVEFTASGDAALLIDGYAQALILDFKSWESRKVESPDEEVLIRGPKEGFTETLRFNTALLRRRLKTNRFKTESMVLGRITRTSIVICYIQDIAQDSLVNEVKKRLQTIDIDGVLDVGYLEELIEDHRFSLFPQVEHTERPDRVVGHLLEGRVAVLVDGSPWAMVVPTTFPQFWNSPEDYYMRYIPSTLTRILRQIAFLATLLLPSIYVATITYHQEMIPTPLLLTIAAAREGIPFPTFLEAFLMEVTFEILREAGLRMPRAIGPAISIVGALVIGDAAVSAGLVSTPMVVVVAFTGICSFSIPVYSAGVSLRMVRFLMLIAAAFLGYFGLMIGIIFLLIHLASISSFGVPYLAPLAPMRWEDLGDILVRRPWWSSVRRPQTLAPGNRLRQA</sequence>
<dbReference type="GO" id="GO:0009847">
    <property type="term" value="P:spore germination"/>
    <property type="evidence" value="ECO:0007669"/>
    <property type="project" value="InterPro"/>
</dbReference>
<dbReference type="InterPro" id="IPR050768">
    <property type="entry name" value="UPF0353/GerABKA_families"/>
</dbReference>
<dbReference type="eggNOG" id="COG0697">
    <property type="taxonomic scope" value="Bacteria"/>
</dbReference>
<evidence type="ECO:0000313" key="4">
    <source>
        <dbReference type="EMBL" id="ADI01084.1"/>
    </source>
</evidence>
<feature type="transmembrane region" description="Helical" evidence="3">
    <location>
        <begin position="314"/>
        <end position="336"/>
    </location>
</feature>
<feature type="transmembrane region" description="Helical" evidence="3">
    <location>
        <begin position="439"/>
        <end position="465"/>
    </location>
</feature>
<evidence type="ECO:0000313" key="5">
    <source>
        <dbReference type="Proteomes" id="UP000000378"/>
    </source>
</evidence>
<evidence type="ECO:0000256" key="2">
    <source>
        <dbReference type="ARBA" id="ARBA00023136"/>
    </source>
</evidence>
<dbReference type="EMBL" id="CP002048">
    <property type="protein sequence ID" value="ADI01084.1"/>
    <property type="molecule type" value="Genomic_DNA"/>
</dbReference>
<keyword evidence="5" id="KW-1185">Reference proteome</keyword>
<keyword evidence="3" id="KW-0812">Transmembrane</keyword>
<reference evidence="4 5" key="2">
    <citation type="journal article" date="2010" name="Stand. Genomic Sci.">
        <title>Complete genome sequence of Syntrophothermus lipocalidus type strain (TGB-C1).</title>
        <authorList>
            <person name="Djao O.D."/>
            <person name="Zhang X."/>
            <person name="Lucas S."/>
            <person name="Lapidus A."/>
            <person name="Del Rio T.G."/>
            <person name="Nolan M."/>
            <person name="Tice H."/>
            <person name="Cheng J.F."/>
            <person name="Han C."/>
            <person name="Tapia R."/>
            <person name="Goodwin L."/>
            <person name="Pitluck S."/>
            <person name="Liolios K."/>
            <person name="Ivanova N."/>
            <person name="Mavromatis K."/>
            <person name="Mikhailova N."/>
            <person name="Ovchinnikova G."/>
            <person name="Pati A."/>
            <person name="Brambilla E."/>
            <person name="Chen A."/>
            <person name="Palaniappan K."/>
            <person name="Land M."/>
            <person name="Hauser L."/>
            <person name="Chang Y.J."/>
            <person name="Jeffries C.D."/>
            <person name="Rohde M."/>
            <person name="Sikorski J."/>
            <person name="Spring S."/>
            <person name="Goker M."/>
            <person name="Detter J.C."/>
            <person name="Woyke T."/>
            <person name="Bristow J."/>
            <person name="Eisen J.A."/>
            <person name="Markowitz V."/>
            <person name="Hugenholtz P."/>
            <person name="Kyrpides N.C."/>
            <person name="Klenk H.P."/>
        </authorList>
    </citation>
    <scope>NUCLEOTIDE SEQUENCE [LARGE SCALE GENOMIC DNA]</scope>
    <source>
        <strain evidence="5">DSM 12680 / TGB-C1</strain>
    </source>
</reference>
<evidence type="ECO:0000256" key="1">
    <source>
        <dbReference type="ARBA" id="ARBA00005278"/>
    </source>
</evidence>
<proteinExistence type="inferred from homology"/>
<gene>
    <name evidence="4" type="ordered locus">Slip_0298</name>
</gene>
<accession>D7CJX0</accession>
<dbReference type="Pfam" id="PF03323">
    <property type="entry name" value="GerA"/>
    <property type="match status" value="1"/>
</dbReference>
<dbReference type="HOGENOM" id="CLU_021639_4_1_9"/>
<comment type="similarity">
    <text evidence="1">Belongs to the GerABKA family.</text>
</comment>
<reference evidence="5" key="1">
    <citation type="journal article" date="2010" name="Stand. Genomic Sci.">
        <title>Complete genome sequence of Syntrophothermus lipocalidus type strain (TGB-C1T).</title>
        <authorList>
            <consortium name="US DOE Joint Genome Institute (JGI-PGF)"/>
            <person name="Djao O."/>
            <person name="Zhang X."/>
            <person name="Lucas S."/>
            <person name="Lapidus A."/>
            <person name="Glavina Del Rio T."/>
            <person name="Nolan M."/>
            <person name="Tice H."/>
            <person name="Cheng J."/>
            <person name="Han C."/>
            <person name="Tapia R."/>
            <person name="Goodwin L."/>
            <person name="Pitluck S."/>
            <person name="Liolios K."/>
            <person name="Ivanova N."/>
            <person name="Mavromatis K."/>
            <person name="Mikhailova N."/>
            <person name="Ovchinnikova G."/>
            <person name="Pati A."/>
            <person name="Brambilla E."/>
            <person name="Chen A."/>
            <person name="Palaniappan K."/>
            <person name="Land M."/>
            <person name="Hauser L."/>
            <person name="Chang Y."/>
            <person name="Jeffries C."/>
            <person name="Rohde M."/>
            <person name="Sikorski J."/>
            <person name="Spring S."/>
            <person name="Goker M."/>
            <person name="Detter J."/>
            <person name="Woyke T."/>
            <person name="Bristow J."/>
            <person name="Eisen J."/>
            <person name="Markowitz V."/>
            <person name="Hugenholtz P."/>
            <person name="Kyrpides N."/>
            <person name="Klenk H."/>
        </authorList>
    </citation>
    <scope>NUCLEOTIDE SEQUENCE [LARGE SCALE GENOMIC DNA]</scope>
    <source>
        <strain evidence="5">DSM 12680 / TGB-C1</strain>
    </source>
</reference>
<protein>
    <submittedName>
        <fullName evidence="4">GerA spore germination protein</fullName>
    </submittedName>
</protein>
<dbReference type="Proteomes" id="UP000000378">
    <property type="component" value="Chromosome"/>
</dbReference>
<evidence type="ECO:0000256" key="3">
    <source>
        <dbReference type="SAM" id="Phobius"/>
    </source>
</evidence>
<dbReference type="STRING" id="643648.Slip_0298"/>
<dbReference type="GO" id="GO:0016020">
    <property type="term" value="C:membrane"/>
    <property type="evidence" value="ECO:0007669"/>
    <property type="project" value="InterPro"/>
</dbReference>
<feature type="transmembrane region" description="Helical" evidence="3">
    <location>
        <begin position="386"/>
        <end position="406"/>
    </location>
</feature>
<keyword evidence="2 3" id="KW-0472">Membrane</keyword>
<dbReference type="PANTHER" id="PTHR22550">
    <property type="entry name" value="SPORE GERMINATION PROTEIN"/>
    <property type="match status" value="1"/>
</dbReference>
<dbReference type="AlphaFoldDB" id="D7CJX0"/>
<dbReference type="PIRSF" id="PIRSF005690">
    <property type="entry name" value="GerBA"/>
    <property type="match status" value="1"/>
</dbReference>